<dbReference type="Pfam" id="PF06747">
    <property type="entry name" value="CHCH"/>
    <property type="match status" value="1"/>
</dbReference>
<evidence type="ECO:0000256" key="1">
    <source>
        <dbReference type="ARBA" id="ARBA00023157"/>
    </source>
</evidence>
<comment type="caution">
    <text evidence="3">The sequence shown here is derived from an EMBL/GenBank/DDBJ whole genome shotgun (WGS) entry which is preliminary data.</text>
</comment>
<dbReference type="Proteomes" id="UP001420932">
    <property type="component" value="Unassembled WGS sequence"/>
</dbReference>
<keyword evidence="1" id="KW-1015">Disulfide bond</keyword>
<name>A0AAP0KXL1_9MAGN</name>
<sequence>MGVKPLVGFLVMENHVSLVTLMPFFFMCMNCTEFNCIHLSGFPQFLPFCSSWQSMSAGGAFGGNRGIAPVPPEKGIFPLDRLHQCDLEKKEYLSCLKSSGYQSETCRFLSKKYLECRMQRNLMAKQDLKELGFVREQNAEASEKEIEVTNASGNTLP</sequence>
<evidence type="ECO:0000313" key="4">
    <source>
        <dbReference type="Proteomes" id="UP001420932"/>
    </source>
</evidence>
<feature type="domain" description="CHCH" evidence="2">
    <location>
        <begin position="85"/>
        <end position="119"/>
    </location>
</feature>
<gene>
    <name evidence="3" type="ORF">Syun_006063</name>
</gene>
<dbReference type="AlphaFoldDB" id="A0AAP0KXL1"/>
<dbReference type="EMBL" id="JBBNAF010000003">
    <property type="protein sequence ID" value="KAK9159722.1"/>
    <property type="molecule type" value="Genomic_DNA"/>
</dbReference>
<evidence type="ECO:0000259" key="2">
    <source>
        <dbReference type="Pfam" id="PF06747"/>
    </source>
</evidence>
<dbReference type="PANTHER" id="PTHR47565">
    <property type="entry name" value="CYTOCHROME C OXIDASE 19-1"/>
    <property type="match status" value="1"/>
</dbReference>
<dbReference type="PROSITE" id="PS51808">
    <property type="entry name" value="CHCH"/>
    <property type="match status" value="1"/>
</dbReference>
<proteinExistence type="predicted"/>
<dbReference type="PANTHER" id="PTHR47565:SF2">
    <property type="entry name" value="CYTOCHROME C OXIDASE 19-1"/>
    <property type="match status" value="1"/>
</dbReference>
<dbReference type="InterPro" id="IPR010625">
    <property type="entry name" value="CHCH"/>
</dbReference>
<reference evidence="3 4" key="1">
    <citation type="submission" date="2024-01" db="EMBL/GenBank/DDBJ databases">
        <title>Genome assemblies of Stephania.</title>
        <authorList>
            <person name="Yang L."/>
        </authorList>
    </citation>
    <scope>NUCLEOTIDE SEQUENCE [LARGE SCALE GENOMIC DNA]</scope>
    <source>
        <strain evidence="3">YNDBR</strain>
        <tissue evidence="3">Leaf</tissue>
    </source>
</reference>
<evidence type="ECO:0000313" key="3">
    <source>
        <dbReference type="EMBL" id="KAK9159722.1"/>
    </source>
</evidence>
<accession>A0AAP0KXL1</accession>
<organism evidence="3 4">
    <name type="scientific">Stephania yunnanensis</name>
    <dbReference type="NCBI Taxonomy" id="152371"/>
    <lineage>
        <taxon>Eukaryota</taxon>
        <taxon>Viridiplantae</taxon>
        <taxon>Streptophyta</taxon>
        <taxon>Embryophyta</taxon>
        <taxon>Tracheophyta</taxon>
        <taxon>Spermatophyta</taxon>
        <taxon>Magnoliopsida</taxon>
        <taxon>Ranunculales</taxon>
        <taxon>Menispermaceae</taxon>
        <taxon>Menispermoideae</taxon>
        <taxon>Cissampelideae</taxon>
        <taxon>Stephania</taxon>
    </lineage>
</organism>
<protein>
    <recommendedName>
        <fullName evidence="2">CHCH domain-containing protein</fullName>
    </recommendedName>
</protein>
<keyword evidence="4" id="KW-1185">Reference proteome</keyword>